<sequence length="77" mass="7971">MSENRAPAQYCPYCGETNLWPHEESHGAWSCRDCRRVFAVRFIGLAGAGGPDSGRPAGDSAGAGAPSDTSALEGASE</sequence>
<evidence type="ECO:0008006" key="4">
    <source>
        <dbReference type="Google" id="ProtNLM"/>
    </source>
</evidence>
<organism evidence="2 3">
    <name type="scientific">Nakamurella panacisegetis</name>
    <dbReference type="NCBI Taxonomy" id="1090615"/>
    <lineage>
        <taxon>Bacteria</taxon>
        <taxon>Bacillati</taxon>
        <taxon>Actinomycetota</taxon>
        <taxon>Actinomycetes</taxon>
        <taxon>Nakamurellales</taxon>
        <taxon>Nakamurellaceae</taxon>
        <taxon>Nakamurella</taxon>
    </lineage>
</organism>
<evidence type="ECO:0000256" key="1">
    <source>
        <dbReference type="SAM" id="MobiDB-lite"/>
    </source>
</evidence>
<protein>
    <recommendedName>
        <fullName evidence="4">Insertion element protein</fullName>
    </recommendedName>
</protein>
<evidence type="ECO:0000313" key="3">
    <source>
        <dbReference type="Proteomes" id="UP000198741"/>
    </source>
</evidence>
<reference evidence="2 3" key="1">
    <citation type="submission" date="2016-10" db="EMBL/GenBank/DDBJ databases">
        <authorList>
            <person name="de Groot N.N."/>
        </authorList>
    </citation>
    <scope>NUCLEOTIDE SEQUENCE [LARGE SCALE GENOMIC DNA]</scope>
    <source>
        <strain evidence="3">P4-7,KCTC 19426,CECT 7604</strain>
    </source>
</reference>
<dbReference type="EMBL" id="LT629710">
    <property type="protein sequence ID" value="SDO29305.1"/>
    <property type="molecule type" value="Genomic_DNA"/>
</dbReference>
<gene>
    <name evidence="2" type="ORF">SAMN04515671_0458</name>
</gene>
<name>A0A1H0ID66_9ACTN</name>
<keyword evidence="3" id="KW-1185">Reference proteome</keyword>
<proteinExistence type="predicted"/>
<dbReference type="STRING" id="1090615.SAMN04515671_0458"/>
<evidence type="ECO:0000313" key="2">
    <source>
        <dbReference type="EMBL" id="SDO29305.1"/>
    </source>
</evidence>
<dbReference type="AlphaFoldDB" id="A0A1H0ID66"/>
<feature type="compositionally biased region" description="Low complexity" evidence="1">
    <location>
        <begin position="53"/>
        <end position="71"/>
    </location>
</feature>
<dbReference type="Proteomes" id="UP000198741">
    <property type="component" value="Chromosome I"/>
</dbReference>
<accession>A0A1H0ID66</accession>
<dbReference type="OrthoDB" id="4243321at2"/>
<feature type="region of interest" description="Disordered" evidence="1">
    <location>
        <begin position="47"/>
        <end position="77"/>
    </location>
</feature>
<dbReference type="RefSeq" id="WP_090474383.1">
    <property type="nucleotide sequence ID" value="NZ_LT629710.1"/>
</dbReference>